<dbReference type="Proteomes" id="UP000474718">
    <property type="component" value="Unassembled WGS sequence"/>
</dbReference>
<dbReference type="EMBL" id="WWVX01000005">
    <property type="protein sequence ID" value="MZL69735.1"/>
    <property type="molecule type" value="Genomic_DNA"/>
</dbReference>
<organism evidence="2 3">
    <name type="scientific">Bittarella massiliensis</name>
    <name type="common">ex Durand et al. 2017</name>
    <dbReference type="NCBI Taxonomy" id="1720313"/>
    <lineage>
        <taxon>Bacteria</taxon>
        <taxon>Bacillati</taxon>
        <taxon>Bacillota</taxon>
        <taxon>Clostridia</taxon>
        <taxon>Eubacteriales</taxon>
        <taxon>Oscillospiraceae</taxon>
        <taxon>Bittarella (ex Durand et al. 2017)</taxon>
    </lineage>
</organism>
<dbReference type="EMBL" id="FQVY01000004">
    <property type="protein sequence ID" value="SHG50219.1"/>
    <property type="molecule type" value="Genomic_DNA"/>
</dbReference>
<reference evidence="3" key="2">
    <citation type="submission" date="2016-11" db="EMBL/GenBank/DDBJ databases">
        <authorList>
            <person name="Jaros S."/>
            <person name="Januszkiewicz K."/>
            <person name="Wedrychowicz H."/>
        </authorList>
    </citation>
    <scope>NUCLEOTIDE SEQUENCE [LARGE SCALE GENOMIC DNA]</scope>
    <source>
        <strain evidence="3">DSM 4029</strain>
    </source>
</reference>
<dbReference type="RefSeq" id="WP_021660819.1">
    <property type="nucleotide sequence ID" value="NZ_FQVY01000004.1"/>
</dbReference>
<dbReference type="NCBIfam" id="NF047359">
    <property type="entry name" value="CptIN"/>
    <property type="match status" value="1"/>
</dbReference>
<dbReference type="Proteomes" id="UP000184089">
    <property type="component" value="Unassembled WGS sequence"/>
</dbReference>
<reference evidence="1 4" key="3">
    <citation type="journal article" date="2019" name="Nat. Med.">
        <title>A library of human gut bacterial isolates paired with longitudinal multiomics data enables mechanistic microbiome research.</title>
        <authorList>
            <person name="Poyet M."/>
            <person name="Groussin M."/>
            <person name="Gibbons S.M."/>
            <person name="Avila-Pacheco J."/>
            <person name="Jiang X."/>
            <person name="Kearney S.M."/>
            <person name="Perrotta A.R."/>
            <person name="Berdy B."/>
            <person name="Zhao S."/>
            <person name="Lieberman T.D."/>
            <person name="Swanson P.K."/>
            <person name="Smith M."/>
            <person name="Roesemann S."/>
            <person name="Alexander J.E."/>
            <person name="Rich S.A."/>
            <person name="Livny J."/>
            <person name="Vlamakis H."/>
            <person name="Clish C."/>
            <person name="Bullock K."/>
            <person name="Deik A."/>
            <person name="Scott J."/>
            <person name="Pierce K.A."/>
            <person name="Xavier R.J."/>
            <person name="Alm E.J."/>
        </authorList>
    </citation>
    <scope>NUCLEOTIDE SEQUENCE [LARGE SCALE GENOMIC DNA]</scope>
    <source>
        <strain evidence="1 4">BIOML-A2</strain>
    </source>
</reference>
<dbReference type="AlphaFoldDB" id="A0AAQ1MFC9"/>
<sequence>MELEENGLYVIKDSYFSDFKDKHLMLNKLESRPYFYALKESDNIFWMIPLSSKVENYRAKIKKYEAKFGRGKCVFYHIGKMMGKESVFLVGNTIPVSPRYIKQAYTVRGIPYVIESQALLNNIKRKHKKYLTLVKQKRLRPNIDIFTIHEKLLH</sequence>
<reference evidence="2" key="1">
    <citation type="submission" date="2016-11" db="EMBL/GenBank/DDBJ databases">
        <authorList>
            <person name="Varghese N."/>
            <person name="Submissions S."/>
        </authorList>
    </citation>
    <scope>NUCLEOTIDE SEQUENCE</scope>
    <source>
        <strain evidence="2">DSM 4029</strain>
    </source>
</reference>
<proteinExistence type="predicted"/>
<protein>
    <submittedName>
        <fullName evidence="2">Uncharacterized protein</fullName>
    </submittedName>
</protein>
<accession>A0AAQ1MFC9</accession>
<evidence type="ECO:0000313" key="3">
    <source>
        <dbReference type="Proteomes" id="UP000184089"/>
    </source>
</evidence>
<evidence type="ECO:0000313" key="2">
    <source>
        <dbReference type="EMBL" id="SHG50219.1"/>
    </source>
</evidence>
<evidence type="ECO:0000313" key="4">
    <source>
        <dbReference type="Proteomes" id="UP000474718"/>
    </source>
</evidence>
<evidence type="ECO:0000313" key="1">
    <source>
        <dbReference type="EMBL" id="MZL69735.1"/>
    </source>
</evidence>
<dbReference type="CDD" id="cd17492">
    <property type="entry name" value="toxin_CptN"/>
    <property type="match status" value="1"/>
</dbReference>
<dbReference type="InterPro" id="IPR058108">
    <property type="entry name" value="CptIN-like"/>
</dbReference>
<dbReference type="InterPro" id="IPR053735">
    <property type="entry name" value="Type_III_TA_endoRNase"/>
</dbReference>
<dbReference type="Gene3D" id="3.10.129.130">
    <property type="match status" value="1"/>
</dbReference>
<gene>
    <name evidence="1" type="ORF">GT747_08200</name>
    <name evidence="2" type="ORF">SAMN05444424_2583</name>
</gene>
<keyword evidence="4" id="KW-1185">Reference proteome</keyword>
<name>A0AAQ1MFC9_9FIRM</name>
<comment type="caution">
    <text evidence="2">The sequence shown here is derived from an EMBL/GenBank/DDBJ whole genome shotgun (WGS) entry which is preliminary data.</text>
</comment>